<comment type="subcellular location">
    <subcellularLocation>
        <location evidence="1">Cell membrane</location>
        <topology evidence="1">Multi-pass membrane protein</topology>
    </subcellularLocation>
</comment>
<keyword evidence="10" id="KW-1185">Reference proteome</keyword>
<sequence length="218" mass="23635">MPVNLPVIDTMNIVLETVGTIAFAFSGAMLGIRGNMDLMGTLVLGLTTALGGGATRDIFLGYNPPSMFRDTGYVKQAVVASLIVFIICYLRQEIISSRAMARFERAMVFFDALGLGAFTVTGMNQAIALGFREHWFLVVFCGLLTAVGGGVIRDIFADRTPTIFQEQIYASAALIGAVVYMQFFGVLPQNVLMLITAMIVVVVRMVSVYKDVGLPKIK</sequence>
<evidence type="ECO:0000313" key="9">
    <source>
        <dbReference type="EMBL" id="WBW49708.1"/>
    </source>
</evidence>
<evidence type="ECO:0000256" key="3">
    <source>
        <dbReference type="ARBA" id="ARBA00022475"/>
    </source>
</evidence>
<feature type="transmembrane region" description="Helical" evidence="7">
    <location>
        <begin position="39"/>
        <end position="61"/>
    </location>
</feature>
<dbReference type="Proteomes" id="UP001210339">
    <property type="component" value="Chromosome"/>
</dbReference>
<feature type="transmembrane region" description="Helical" evidence="7">
    <location>
        <begin position="135"/>
        <end position="156"/>
    </location>
</feature>
<dbReference type="RefSeq" id="WP_271191239.1">
    <property type="nucleotide sequence ID" value="NZ_CP115667.1"/>
</dbReference>
<keyword evidence="3" id="KW-1003">Cell membrane</keyword>
<dbReference type="PANTHER" id="PTHR30506:SF3">
    <property type="entry name" value="UPF0126 INNER MEMBRANE PROTEIN YADS-RELATED"/>
    <property type="match status" value="1"/>
</dbReference>
<dbReference type="Pfam" id="PF03458">
    <property type="entry name" value="Gly_transporter"/>
    <property type="match status" value="2"/>
</dbReference>
<proteinExistence type="inferred from homology"/>
<protein>
    <submittedName>
        <fullName evidence="9">Trimeric intracellular cation channel family protein</fullName>
    </submittedName>
</protein>
<evidence type="ECO:0000313" key="10">
    <source>
        <dbReference type="Proteomes" id="UP001210339"/>
    </source>
</evidence>
<comment type="similarity">
    <text evidence="2">Belongs to the UPF0126 family.</text>
</comment>
<dbReference type="PANTHER" id="PTHR30506">
    <property type="entry name" value="INNER MEMBRANE PROTEIN"/>
    <property type="match status" value="1"/>
</dbReference>
<organism evidence="9 10">
    <name type="scientific">Peptoniphilus equinus</name>
    <dbReference type="NCBI Taxonomy" id="3016343"/>
    <lineage>
        <taxon>Bacteria</taxon>
        <taxon>Bacillati</taxon>
        <taxon>Bacillota</taxon>
        <taxon>Tissierellia</taxon>
        <taxon>Tissierellales</taxon>
        <taxon>Peptoniphilaceae</taxon>
        <taxon>Peptoniphilus</taxon>
    </lineage>
</organism>
<keyword evidence="6 7" id="KW-0472">Membrane</keyword>
<gene>
    <name evidence="9" type="ORF">O6R05_06815</name>
</gene>
<feature type="transmembrane region" description="Helical" evidence="7">
    <location>
        <begin position="191"/>
        <end position="209"/>
    </location>
</feature>
<feature type="transmembrane region" description="Helical" evidence="7">
    <location>
        <begin position="73"/>
        <end position="91"/>
    </location>
</feature>
<feature type="domain" description="Glycine transporter" evidence="8">
    <location>
        <begin position="14"/>
        <end position="87"/>
    </location>
</feature>
<name>A0ABY7QUY0_9FIRM</name>
<evidence type="ECO:0000256" key="4">
    <source>
        <dbReference type="ARBA" id="ARBA00022692"/>
    </source>
</evidence>
<evidence type="ECO:0000256" key="2">
    <source>
        <dbReference type="ARBA" id="ARBA00008193"/>
    </source>
</evidence>
<evidence type="ECO:0000259" key="8">
    <source>
        <dbReference type="Pfam" id="PF03458"/>
    </source>
</evidence>
<evidence type="ECO:0000256" key="5">
    <source>
        <dbReference type="ARBA" id="ARBA00022989"/>
    </source>
</evidence>
<keyword evidence="5 7" id="KW-1133">Transmembrane helix</keyword>
<feature type="transmembrane region" description="Helical" evidence="7">
    <location>
        <begin position="103"/>
        <end position="123"/>
    </location>
</feature>
<feature type="domain" description="Glycine transporter" evidence="8">
    <location>
        <begin position="109"/>
        <end position="183"/>
    </location>
</feature>
<evidence type="ECO:0000256" key="1">
    <source>
        <dbReference type="ARBA" id="ARBA00004651"/>
    </source>
</evidence>
<feature type="transmembrane region" description="Helical" evidence="7">
    <location>
        <begin position="168"/>
        <end position="185"/>
    </location>
</feature>
<feature type="transmembrane region" description="Helical" evidence="7">
    <location>
        <begin position="12"/>
        <end position="32"/>
    </location>
</feature>
<reference evidence="9 10" key="1">
    <citation type="submission" date="2023-01" db="EMBL/GenBank/DDBJ databases">
        <authorList>
            <person name="Lee S.H."/>
            <person name="Jung H.S."/>
            <person name="Yun J.U."/>
        </authorList>
    </citation>
    <scope>NUCLEOTIDE SEQUENCE [LARGE SCALE GENOMIC DNA]</scope>
    <source>
        <strain evidence="9 10">CBA3646</strain>
    </source>
</reference>
<keyword evidence="4 7" id="KW-0812">Transmembrane</keyword>
<accession>A0ABY7QUY0</accession>
<dbReference type="EMBL" id="CP115667">
    <property type="protein sequence ID" value="WBW49708.1"/>
    <property type="molecule type" value="Genomic_DNA"/>
</dbReference>
<evidence type="ECO:0000256" key="6">
    <source>
        <dbReference type="ARBA" id="ARBA00023136"/>
    </source>
</evidence>
<evidence type="ECO:0000256" key="7">
    <source>
        <dbReference type="SAM" id="Phobius"/>
    </source>
</evidence>
<dbReference type="InterPro" id="IPR005115">
    <property type="entry name" value="Gly_transporter"/>
</dbReference>